<gene>
    <name evidence="2" type="ORF">SAMN05443668_104511</name>
</gene>
<dbReference type="InterPro" id="IPR036188">
    <property type="entry name" value="FAD/NAD-bd_sf"/>
</dbReference>
<dbReference type="Gene3D" id="3.50.50.60">
    <property type="entry name" value="FAD/NAD(P)-binding domain"/>
    <property type="match status" value="1"/>
</dbReference>
<name>A0A1M7QEI7_9ACTN</name>
<dbReference type="RefSeq" id="WP_073258185.1">
    <property type="nucleotide sequence ID" value="NZ_FRCS01000004.1"/>
</dbReference>
<organism evidence="2 3">
    <name type="scientific">Cryptosporangium aurantiacum</name>
    <dbReference type="NCBI Taxonomy" id="134849"/>
    <lineage>
        <taxon>Bacteria</taxon>
        <taxon>Bacillati</taxon>
        <taxon>Actinomycetota</taxon>
        <taxon>Actinomycetes</taxon>
        <taxon>Cryptosporangiales</taxon>
        <taxon>Cryptosporangiaceae</taxon>
        <taxon>Cryptosporangium</taxon>
    </lineage>
</organism>
<dbReference type="PANTHER" id="PTHR40254:SF1">
    <property type="entry name" value="BLR0577 PROTEIN"/>
    <property type="match status" value="1"/>
</dbReference>
<proteinExistence type="predicted"/>
<dbReference type="InterPro" id="IPR052189">
    <property type="entry name" value="L-asp_N-monooxygenase_NS-form"/>
</dbReference>
<reference evidence="2 3" key="1">
    <citation type="submission" date="2016-11" db="EMBL/GenBank/DDBJ databases">
        <authorList>
            <person name="Jaros S."/>
            <person name="Januszkiewicz K."/>
            <person name="Wedrychowicz H."/>
        </authorList>
    </citation>
    <scope>NUCLEOTIDE SEQUENCE [LARGE SCALE GENOMIC DNA]</scope>
    <source>
        <strain evidence="2 3">DSM 46144</strain>
    </source>
</reference>
<evidence type="ECO:0000313" key="3">
    <source>
        <dbReference type="Proteomes" id="UP000184440"/>
    </source>
</evidence>
<dbReference type="Pfam" id="PF13454">
    <property type="entry name" value="NAD_binding_9"/>
    <property type="match status" value="1"/>
</dbReference>
<protein>
    <submittedName>
        <fullName evidence="2">Uncharacterized NAD(P)/FAD-binding protein YdhS</fullName>
    </submittedName>
</protein>
<evidence type="ECO:0000313" key="2">
    <source>
        <dbReference type="EMBL" id="SHN28924.1"/>
    </source>
</evidence>
<dbReference type="SUPFAM" id="SSF51905">
    <property type="entry name" value="FAD/NAD(P)-binding domain"/>
    <property type="match status" value="1"/>
</dbReference>
<keyword evidence="3" id="KW-1185">Reference proteome</keyword>
<sequence length="445" mass="47279">MTVERSVGGTVVIGSGASGVLTAVRLAAQADGPVTVVESAPTVGRGVAYSTTDYGHLLNSRTETMSLYPDRPGHFLEWCREHGLYCGPAGYAPRATYGRYLAEALENTVRRSGGRVRVVRGRAVAVEDAGSVRVVRLADGGALSASDVVLALGHPPTRTADIDPWCPGALDRIDPSDDVVLLGTGLTAVDVLVTLAGRGHTGQLVAISRHGLLPRIHVDPPPRPVPPKVSGHTSRELLGQIRHAVDLHARTGGDWRGVVDGLRPDVDRLWTGLPVTEQDRFLRHLSRLWEIHRHRMAPVIGAQLRRLTIEGRLRVVAGSISRVESTPHGATVTWTPRGTGRPVPLTADAVVDCRGPGAWVGHPDPLARQLAADGLTSPDAHRIGFATTDDGQLIGADGEPVPGLWTLGPLRRGSRYETTAIPEIRAQAVTIADRISARSALPIAG</sequence>
<feature type="domain" description="FAD-dependent urate hydroxylase HpyO/Asp monooxygenase CreE-like FAD/NAD(P)-binding" evidence="1">
    <location>
        <begin position="11"/>
        <end position="154"/>
    </location>
</feature>
<dbReference type="InterPro" id="IPR038732">
    <property type="entry name" value="HpyO/CreE_NAD-binding"/>
</dbReference>
<dbReference type="Proteomes" id="UP000184440">
    <property type="component" value="Unassembled WGS sequence"/>
</dbReference>
<dbReference type="PANTHER" id="PTHR40254">
    <property type="entry name" value="BLR0577 PROTEIN"/>
    <property type="match status" value="1"/>
</dbReference>
<dbReference type="OrthoDB" id="101972at2"/>
<accession>A0A1M7QEI7</accession>
<dbReference type="EMBL" id="FRCS01000004">
    <property type="protein sequence ID" value="SHN28924.1"/>
    <property type="molecule type" value="Genomic_DNA"/>
</dbReference>
<dbReference type="AlphaFoldDB" id="A0A1M7QEI7"/>
<dbReference type="PRINTS" id="PR00368">
    <property type="entry name" value="FADPNR"/>
</dbReference>
<evidence type="ECO:0000259" key="1">
    <source>
        <dbReference type="Pfam" id="PF13454"/>
    </source>
</evidence>
<dbReference type="STRING" id="134849.SAMN05443668_104511"/>